<keyword evidence="1" id="KW-0175">Coiled coil</keyword>
<organism evidence="3 4">
    <name type="scientific">Saguinus oedipus</name>
    <name type="common">Cotton-top tamarin</name>
    <name type="synonym">Oedipomidas oedipus</name>
    <dbReference type="NCBI Taxonomy" id="9490"/>
    <lineage>
        <taxon>Eukaryota</taxon>
        <taxon>Metazoa</taxon>
        <taxon>Chordata</taxon>
        <taxon>Craniata</taxon>
        <taxon>Vertebrata</taxon>
        <taxon>Euteleostomi</taxon>
        <taxon>Mammalia</taxon>
        <taxon>Eutheria</taxon>
        <taxon>Euarchontoglires</taxon>
        <taxon>Primates</taxon>
        <taxon>Haplorrhini</taxon>
        <taxon>Platyrrhini</taxon>
        <taxon>Cebidae</taxon>
        <taxon>Callitrichinae</taxon>
        <taxon>Saguinus</taxon>
    </lineage>
</organism>
<evidence type="ECO:0000256" key="2">
    <source>
        <dbReference type="SAM" id="MobiDB-lite"/>
    </source>
</evidence>
<name>A0ABQ9WJJ4_SAGOE</name>
<feature type="coiled-coil region" evidence="1">
    <location>
        <begin position="13"/>
        <end position="52"/>
    </location>
</feature>
<proteinExistence type="predicted"/>
<feature type="region of interest" description="Disordered" evidence="2">
    <location>
        <begin position="94"/>
        <end position="113"/>
    </location>
</feature>
<evidence type="ECO:0000313" key="4">
    <source>
        <dbReference type="Proteomes" id="UP001266305"/>
    </source>
</evidence>
<comment type="caution">
    <text evidence="3">The sequence shown here is derived from an EMBL/GenBank/DDBJ whole genome shotgun (WGS) entry which is preliminary data.</text>
</comment>
<dbReference type="Proteomes" id="UP001266305">
    <property type="component" value="Unassembled WGS sequence"/>
</dbReference>
<protein>
    <submittedName>
        <fullName evidence="3">Uncharacterized protein</fullName>
    </submittedName>
</protein>
<keyword evidence="4" id="KW-1185">Reference proteome</keyword>
<gene>
    <name evidence="3" type="ORF">P7K49_003215</name>
</gene>
<feature type="compositionally biased region" description="Polar residues" evidence="2">
    <location>
        <begin position="96"/>
        <end position="106"/>
    </location>
</feature>
<reference evidence="3 4" key="1">
    <citation type="submission" date="2023-05" db="EMBL/GenBank/DDBJ databases">
        <title>B98-5 Cell Line De Novo Hybrid Assembly: An Optical Mapping Approach.</title>
        <authorList>
            <person name="Kananen K."/>
            <person name="Auerbach J.A."/>
            <person name="Kautto E."/>
            <person name="Blachly J.S."/>
        </authorList>
    </citation>
    <scope>NUCLEOTIDE SEQUENCE [LARGE SCALE GENOMIC DNA]</scope>
    <source>
        <strain evidence="3">B95-8</strain>
        <tissue evidence="3">Cell line</tissue>
    </source>
</reference>
<evidence type="ECO:0000313" key="3">
    <source>
        <dbReference type="EMBL" id="KAK2121829.1"/>
    </source>
</evidence>
<evidence type="ECO:0000256" key="1">
    <source>
        <dbReference type="SAM" id="Coils"/>
    </source>
</evidence>
<accession>A0ABQ9WJJ4</accession>
<dbReference type="EMBL" id="JASSZA010000001">
    <property type="protein sequence ID" value="KAK2121829.1"/>
    <property type="molecule type" value="Genomic_DNA"/>
</dbReference>
<sequence>MSDGHLAILFSTEEELRKLREETNAEMLRQELDRERQRRMELEQKVQEVLKARYCTLLNPQPPKPLLYPEHPSNVTLSPGEAWGLPCLTVLPAGSRGTQGPSTSYKASALLLR</sequence>